<keyword evidence="4" id="KW-1185">Reference proteome</keyword>
<dbReference type="STRING" id="670386.D3B3R4"/>
<gene>
    <name evidence="3" type="ORF">PPL_03032</name>
</gene>
<dbReference type="RefSeq" id="XP_020436079.1">
    <property type="nucleotide sequence ID" value="XM_020574007.1"/>
</dbReference>
<accession>D3B3R4</accession>
<feature type="coiled-coil region" evidence="1">
    <location>
        <begin position="120"/>
        <end position="208"/>
    </location>
</feature>
<feature type="coiled-coil region" evidence="1">
    <location>
        <begin position="18"/>
        <end position="73"/>
    </location>
</feature>
<evidence type="ECO:0000256" key="1">
    <source>
        <dbReference type="SAM" id="Coils"/>
    </source>
</evidence>
<proteinExistence type="predicted"/>
<name>D3B3R4_HETP5</name>
<dbReference type="AlphaFoldDB" id="D3B3R4"/>
<reference evidence="3 4" key="1">
    <citation type="journal article" date="2011" name="Genome Res.">
        <title>Phylogeny-wide analysis of social amoeba genomes highlights ancient origins for complex intercellular communication.</title>
        <authorList>
            <person name="Heidel A.J."/>
            <person name="Lawal H.M."/>
            <person name="Felder M."/>
            <person name="Schilde C."/>
            <person name="Helps N.R."/>
            <person name="Tunggal B."/>
            <person name="Rivero F."/>
            <person name="John U."/>
            <person name="Schleicher M."/>
            <person name="Eichinger L."/>
            <person name="Platzer M."/>
            <person name="Noegel A.A."/>
            <person name="Schaap P."/>
            <person name="Gloeckner G."/>
        </authorList>
    </citation>
    <scope>NUCLEOTIDE SEQUENCE [LARGE SCALE GENOMIC DNA]</scope>
    <source>
        <strain evidence="4">ATCC 26659 / Pp 5 / PN500</strain>
    </source>
</reference>
<comment type="caution">
    <text evidence="3">The sequence shown here is derived from an EMBL/GenBank/DDBJ whole genome shotgun (WGS) entry which is preliminary data.</text>
</comment>
<evidence type="ECO:0000313" key="3">
    <source>
        <dbReference type="EMBL" id="EFA83962.1"/>
    </source>
</evidence>
<dbReference type="OMA" id="LNALMIQ"/>
<protein>
    <submittedName>
        <fullName evidence="3">Uncharacterized protein</fullName>
    </submittedName>
</protein>
<dbReference type="GeneID" id="31358555"/>
<dbReference type="InParanoid" id="D3B3R4"/>
<evidence type="ECO:0000313" key="4">
    <source>
        <dbReference type="Proteomes" id="UP000001396"/>
    </source>
</evidence>
<dbReference type="Gene3D" id="1.10.287.1490">
    <property type="match status" value="2"/>
</dbReference>
<keyword evidence="1" id="KW-0175">Coiled coil</keyword>
<sequence length="501" mass="57633">MKITELEESHAAYKQRLLEQLTVVKANFTQERDALKQEINTLQNEKAILIDTRTHLESDKARLESDVDSLNGKLFRERSANTEEQIRLNDCIETLKGDVVALNGTIEEQSMVIEELTSARDSTEAALERVTMAAEQTEQRLVNQLRQIEREKTEQRNHYEHLIHDINQKKQEQRNHYESLLSEVNQKVEEHKQKEERLLSISEKLKEEVKVEEIPVAYIPTAITTTTAILSPDSSIGDNQFSSFERENLLSNIQKLNEQLKDRDTIIKTIFPRKIDSLEQTIKKLDSKLADADREAKSNKQTAALKSLEIEELKRQIEQIKQTTKDQYNSVKSTLDQTTAQLREEESKLKKLSFEHSSTSAELESERHKSEQLTKQLNDLRAAKLEQEQAFRTRETALLEEIEDLKRPKPPPLPTFKITQPAVSGKKGNRLVDDDSLSGESLSEMKNVLKPVPNTPPPPRENGIATIADLLYVSMQKRFNSMNQVDFVENLDDDNDDFEDY</sequence>
<dbReference type="EMBL" id="ADBJ01000010">
    <property type="protein sequence ID" value="EFA83962.1"/>
    <property type="molecule type" value="Genomic_DNA"/>
</dbReference>
<feature type="region of interest" description="Disordered" evidence="2">
    <location>
        <begin position="350"/>
        <end position="371"/>
    </location>
</feature>
<dbReference type="Proteomes" id="UP000001396">
    <property type="component" value="Unassembled WGS sequence"/>
</dbReference>
<evidence type="ECO:0000256" key="2">
    <source>
        <dbReference type="SAM" id="MobiDB-lite"/>
    </source>
</evidence>
<organism evidence="3 4">
    <name type="scientific">Heterostelium pallidum (strain ATCC 26659 / Pp 5 / PN500)</name>
    <name type="common">Cellular slime mold</name>
    <name type="synonym">Polysphondylium pallidum</name>
    <dbReference type="NCBI Taxonomy" id="670386"/>
    <lineage>
        <taxon>Eukaryota</taxon>
        <taxon>Amoebozoa</taxon>
        <taxon>Evosea</taxon>
        <taxon>Eumycetozoa</taxon>
        <taxon>Dictyostelia</taxon>
        <taxon>Acytosteliales</taxon>
        <taxon>Acytosteliaceae</taxon>
        <taxon>Heterostelium</taxon>
    </lineage>
</organism>